<dbReference type="PANTHER" id="PTHR48012:SF10">
    <property type="entry name" value="FI20177P1"/>
    <property type="match status" value="1"/>
</dbReference>
<feature type="domain" description="Protein kinase" evidence="10">
    <location>
        <begin position="36"/>
        <end position="300"/>
    </location>
</feature>
<keyword evidence="2" id="KW-0723">Serine/threonine-protein kinase</keyword>
<protein>
    <recommendedName>
        <fullName evidence="10">Protein kinase domain-containing protein</fullName>
    </recommendedName>
</protein>
<keyword evidence="3" id="KW-0808">Transferase</keyword>
<comment type="catalytic activity">
    <reaction evidence="7">
        <text>L-threonyl-[protein] + ATP = O-phospho-L-threonyl-[protein] + ADP + H(+)</text>
        <dbReference type="Rhea" id="RHEA:46608"/>
        <dbReference type="Rhea" id="RHEA-COMP:11060"/>
        <dbReference type="Rhea" id="RHEA-COMP:11605"/>
        <dbReference type="ChEBI" id="CHEBI:15378"/>
        <dbReference type="ChEBI" id="CHEBI:30013"/>
        <dbReference type="ChEBI" id="CHEBI:30616"/>
        <dbReference type="ChEBI" id="CHEBI:61977"/>
        <dbReference type="ChEBI" id="CHEBI:456216"/>
        <dbReference type="EC" id="2.7.11.1"/>
    </reaction>
</comment>
<comment type="similarity">
    <text evidence="1">Belongs to the protein kinase superfamily. STE Ser/Thr protein kinase family. STE20 subfamily.</text>
</comment>
<keyword evidence="4" id="KW-0547">Nucleotide-binding</keyword>
<keyword evidence="5" id="KW-0418">Kinase</keyword>
<evidence type="ECO:0000256" key="5">
    <source>
        <dbReference type="ARBA" id="ARBA00022777"/>
    </source>
</evidence>
<evidence type="ECO:0000313" key="11">
    <source>
        <dbReference type="EMBL" id="KAK8841223.1"/>
    </source>
</evidence>
<keyword evidence="9" id="KW-0812">Transmembrane</keyword>
<dbReference type="Pfam" id="PF00069">
    <property type="entry name" value="Pkinase"/>
    <property type="match status" value="1"/>
</dbReference>
<comment type="caution">
    <text evidence="11">The sequence shown here is derived from an EMBL/GenBank/DDBJ whole genome shotgun (WGS) entry which is preliminary data.</text>
</comment>
<keyword evidence="12" id="KW-1185">Reference proteome</keyword>
<dbReference type="PROSITE" id="PS50011">
    <property type="entry name" value="PROTEIN_KINASE_DOM"/>
    <property type="match status" value="1"/>
</dbReference>
<comment type="catalytic activity">
    <reaction evidence="8">
        <text>L-seryl-[protein] + ATP = O-phospho-L-seryl-[protein] + ADP + H(+)</text>
        <dbReference type="Rhea" id="RHEA:17989"/>
        <dbReference type="Rhea" id="RHEA-COMP:9863"/>
        <dbReference type="Rhea" id="RHEA-COMP:11604"/>
        <dbReference type="ChEBI" id="CHEBI:15378"/>
        <dbReference type="ChEBI" id="CHEBI:29999"/>
        <dbReference type="ChEBI" id="CHEBI:30616"/>
        <dbReference type="ChEBI" id="CHEBI:83421"/>
        <dbReference type="ChEBI" id="CHEBI:456216"/>
        <dbReference type="EC" id="2.7.11.1"/>
    </reaction>
</comment>
<keyword evidence="9" id="KW-1133">Transmembrane helix</keyword>
<gene>
    <name evidence="11" type="ORF">M9Y10_027423</name>
</gene>
<dbReference type="SUPFAM" id="SSF56112">
    <property type="entry name" value="Protein kinase-like (PK-like)"/>
    <property type="match status" value="1"/>
</dbReference>
<evidence type="ECO:0000313" key="12">
    <source>
        <dbReference type="Proteomes" id="UP001470230"/>
    </source>
</evidence>
<evidence type="ECO:0000259" key="10">
    <source>
        <dbReference type="PROSITE" id="PS50011"/>
    </source>
</evidence>
<keyword evidence="9" id="KW-0472">Membrane</keyword>
<evidence type="ECO:0000256" key="7">
    <source>
        <dbReference type="ARBA" id="ARBA00047899"/>
    </source>
</evidence>
<name>A0ABR2H4W8_9EUKA</name>
<evidence type="ECO:0000256" key="6">
    <source>
        <dbReference type="ARBA" id="ARBA00022840"/>
    </source>
</evidence>
<sequence length="538" mass="61832">MKRVNPFESELNQDIYQYKDQELHFDDINTDPHLVFSKLSDTGKGSFGIVSQIVYLPTMRLLAGKFLNPALINDTIKKDIFNDVNQMREIKSDNIMQYYGCVSFEESLLILMEYCEHGSLRDIMNEKQSGISEDQISIILFDLLNAIQHIHHEHKIIHRDIKASNLLLNSESKIKITDFILTSRFEFPSLQPTDSLLYQTIGIVGTPYWMAPEVISSSKYSFPSDIWSIGITAVELSEGSPPYIEYTPSKAMINIVKNGFPGYRFPDKHSTEFKDFVSHCVQMDPSLRWTCSSLLEHPFIQRAKKMNRKKVLEELIQIEIPHLKADLNLLNNNKNHGLSQNSNPSFINQNQLIINSIVASSASSLQVSDNNNRPLLNIPNSTNFMQSLSGLKLSPRLQSIIKNKRENDSSENSSDKYSDFIDNSVEMPKEEIDNMLDFISNGHEMNNQLEFIPFKIATNQNAEISSIYFNDKNLGQNNICKKNIFNFCSILKNRLILKIITIIFLFFISYKFGLNATLLISFILMLCYSLRYFVFKKK</sequence>
<keyword evidence="6" id="KW-0067">ATP-binding</keyword>
<proteinExistence type="inferred from homology"/>
<evidence type="ECO:0000256" key="2">
    <source>
        <dbReference type="ARBA" id="ARBA00022527"/>
    </source>
</evidence>
<dbReference type="EMBL" id="JAPFFF010000042">
    <property type="protein sequence ID" value="KAK8841223.1"/>
    <property type="molecule type" value="Genomic_DNA"/>
</dbReference>
<organism evidence="11 12">
    <name type="scientific">Tritrichomonas musculus</name>
    <dbReference type="NCBI Taxonomy" id="1915356"/>
    <lineage>
        <taxon>Eukaryota</taxon>
        <taxon>Metamonada</taxon>
        <taxon>Parabasalia</taxon>
        <taxon>Tritrichomonadida</taxon>
        <taxon>Tritrichomonadidae</taxon>
        <taxon>Tritrichomonas</taxon>
    </lineage>
</organism>
<dbReference type="Gene3D" id="1.10.510.10">
    <property type="entry name" value="Transferase(Phosphotransferase) domain 1"/>
    <property type="match status" value="1"/>
</dbReference>
<dbReference type="InterPro" id="IPR000719">
    <property type="entry name" value="Prot_kinase_dom"/>
</dbReference>
<dbReference type="PROSITE" id="PS00108">
    <property type="entry name" value="PROTEIN_KINASE_ST"/>
    <property type="match status" value="1"/>
</dbReference>
<dbReference type="SMART" id="SM00220">
    <property type="entry name" value="S_TKc"/>
    <property type="match status" value="1"/>
</dbReference>
<feature type="transmembrane region" description="Helical" evidence="9">
    <location>
        <begin position="518"/>
        <end position="535"/>
    </location>
</feature>
<dbReference type="InterPro" id="IPR050629">
    <property type="entry name" value="STE20/SPS1-PAK"/>
</dbReference>
<dbReference type="InterPro" id="IPR008271">
    <property type="entry name" value="Ser/Thr_kinase_AS"/>
</dbReference>
<evidence type="ECO:0000256" key="9">
    <source>
        <dbReference type="SAM" id="Phobius"/>
    </source>
</evidence>
<dbReference type="InterPro" id="IPR011009">
    <property type="entry name" value="Kinase-like_dom_sf"/>
</dbReference>
<evidence type="ECO:0000256" key="4">
    <source>
        <dbReference type="ARBA" id="ARBA00022741"/>
    </source>
</evidence>
<reference evidence="11 12" key="1">
    <citation type="submission" date="2024-04" db="EMBL/GenBank/DDBJ databases">
        <title>Tritrichomonas musculus Genome.</title>
        <authorList>
            <person name="Alves-Ferreira E."/>
            <person name="Grigg M."/>
            <person name="Lorenzi H."/>
            <person name="Galac M."/>
        </authorList>
    </citation>
    <scope>NUCLEOTIDE SEQUENCE [LARGE SCALE GENOMIC DNA]</scope>
    <source>
        <strain evidence="11 12">EAF2021</strain>
    </source>
</reference>
<evidence type="ECO:0000256" key="1">
    <source>
        <dbReference type="ARBA" id="ARBA00008874"/>
    </source>
</evidence>
<accession>A0ABR2H4W8</accession>
<dbReference type="PANTHER" id="PTHR48012">
    <property type="entry name" value="STERILE20-LIKE KINASE, ISOFORM B-RELATED"/>
    <property type="match status" value="1"/>
</dbReference>
<dbReference type="Proteomes" id="UP001470230">
    <property type="component" value="Unassembled WGS sequence"/>
</dbReference>
<evidence type="ECO:0000256" key="8">
    <source>
        <dbReference type="ARBA" id="ARBA00048679"/>
    </source>
</evidence>
<evidence type="ECO:0000256" key="3">
    <source>
        <dbReference type="ARBA" id="ARBA00022679"/>
    </source>
</evidence>